<dbReference type="EMBL" id="JACCBJ010000001">
    <property type="protein sequence ID" value="NYD73863.1"/>
    <property type="molecule type" value="Genomic_DNA"/>
</dbReference>
<dbReference type="AlphaFoldDB" id="A0A852SYW4"/>
<dbReference type="RefSeq" id="WP_089909965.1">
    <property type="nucleotide sequence ID" value="NZ_BAAAPX010000001.1"/>
</dbReference>
<feature type="compositionally biased region" description="Basic and acidic residues" evidence="1">
    <location>
        <begin position="75"/>
        <end position="86"/>
    </location>
</feature>
<evidence type="ECO:0000313" key="2">
    <source>
        <dbReference type="EMBL" id="NYD73863.1"/>
    </source>
</evidence>
<evidence type="ECO:0000256" key="1">
    <source>
        <dbReference type="SAM" id="MobiDB-lite"/>
    </source>
</evidence>
<dbReference type="Proteomes" id="UP000589620">
    <property type="component" value="Unassembled WGS sequence"/>
</dbReference>
<organism evidence="2 3">
    <name type="scientific">Leifsonia soli</name>
    <dbReference type="NCBI Taxonomy" id="582665"/>
    <lineage>
        <taxon>Bacteria</taxon>
        <taxon>Bacillati</taxon>
        <taxon>Actinomycetota</taxon>
        <taxon>Actinomycetes</taxon>
        <taxon>Micrococcales</taxon>
        <taxon>Microbacteriaceae</taxon>
        <taxon>Leifsonia</taxon>
    </lineage>
</organism>
<name>A0A852SYW4_9MICO</name>
<keyword evidence="3" id="KW-1185">Reference proteome</keyword>
<proteinExistence type="predicted"/>
<gene>
    <name evidence="2" type="ORF">BJ963_001382</name>
</gene>
<reference evidence="2 3" key="1">
    <citation type="submission" date="2020-07" db="EMBL/GenBank/DDBJ databases">
        <title>Sequencing the genomes of 1000 actinobacteria strains.</title>
        <authorList>
            <person name="Klenk H.-P."/>
        </authorList>
    </citation>
    <scope>NUCLEOTIDE SEQUENCE [LARGE SCALE GENOMIC DNA]</scope>
    <source>
        <strain evidence="2 3">DSM 23871</strain>
    </source>
</reference>
<evidence type="ECO:0000313" key="3">
    <source>
        <dbReference type="Proteomes" id="UP000589620"/>
    </source>
</evidence>
<accession>A0A852SYW4</accession>
<sequence>MSISRPHAFRAVLLGDDGVPANTLTLPSDVDVPPNRIRVPSDFAGASAFDVYELVDDRSWPDEATFQLVSTVPRSTDDLPEHERDLLQSGDLDSDDERA</sequence>
<feature type="region of interest" description="Disordered" evidence="1">
    <location>
        <begin position="71"/>
        <end position="99"/>
    </location>
</feature>
<comment type="caution">
    <text evidence="2">The sequence shown here is derived from an EMBL/GenBank/DDBJ whole genome shotgun (WGS) entry which is preliminary data.</text>
</comment>
<protein>
    <submittedName>
        <fullName evidence="2">Uncharacterized protein</fullName>
    </submittedName>
</protein>